<dbReference type="EC" id="1.7.1.17" evidence="6"/>
<comment type="function">
    <text evidence="6">Quinone reductase that provides resistance to thiol-specific stress caused by electrophilic quinones.</text>
</comment>
<evidence type="ECO:0000256" key="5">
    <source>
        <dbReference type="ARBA" id="ARBA00048542"/>
    </source>
</evidence>
<dbReference type="GO" id="GO:0010181">
    <property type="term" value="F:FMN binding"/>
    <property type="evidence" value="ECO:0007669"/>
    <property type="project" value="UniProtKB-UniRule"/>
</dbReference>
<dbReference type="InterPro" id="IPR023048">
    <property type="entry name" value="NADH:quinone_OxRdtase_FMN_depd"/>
</dbReference>
<comment type="subunit">
    <text evidence="6">Homodimer.</text>
</comment>
<keyword evidence="1 6" id="KW-0285">Flavoprotein</keyword>
<feature type="binding site" evidence="6">
    <location>
        <begin position="18"/>
        <end position="20"/>
    </location>
    <ligand>
        <name>FMN</name>
        <dbReference type="ChEBI" id="CHEBI:58210"/>
    </ligand>
</feature>
<comment type="cofactor">
    <cofactor evidence="6">
        <name>FMN</name>
        <dbReference type="ChEBI" id="CHEBI:58210"/>
    </cofactor>
    <text evidence="6">Binds 1 FMN per subunit.</text>
</comment>
<dbReference type="EMBL" id="QGKL01000038">
    <property type="protein sequence ID" value="PWQ94848.1"/>
    <property type="molecule type" value="Genomic_DNA"/>
</dbReference>
<dbReference type="GO" id="GO:0016655">
    <property type="term" value="F:oxidoreductase activity, acting on NAD(P)H, quinone or similar compound as acceptor"/>
    <property type="evidence" value="ECO:0007669"/>
    <property type="project" value="InterPro"/>
</dbReference>
<dbReference type="RefSeq" id="WP_109824051.1">
    <property type="nucleotide sequence ID" value="NZ_QGKL01000038.1"/>
</dbReference>
<organism evidence="8 9">
    <name type="scientific">Leucothrix arctica</name>
    <dbReference type="NCBI Taxonomy" id="1481894"/>
    <lineage>
        <taxon>Bacteria</taxon>
        <taxon>Pseudomonadati</taxon>
        <taxon>Pseudomonadota</taxon>
        <taxon>Gammaproteobacteria</taxon>
        <taxon>Thiotrichales</taxon>
        <taxon>Thiotrichaceae</taxon>
        <taxon>Leucothrix</taxon>
    </lineage>
</organism>
<evidence type="ECO:0000256" key="4">
    <source>
        <dbReference type="ARBA" id="ARBA00023027"/>
    </source>
</evidence>
<dbReference type="EC" id="1.6.5.-" evidence="6"/>
<evidence type="ECO:0000256" key="3">
    <source>
        <dbReference type="ARBA" id="ARBA00023002"/>
    </source>
</evidence>
<dbReference type="GO" id="GO:0009055">
    <property type="term" value="F:electron transfer activity"/>
    <property type="evidence" value="ECO:0007669"/>
    <property type="project" value="UniProtKB-UniRule"/>
</dbReference>
<reference evidence="8 9" key="1">
    <citation type="submission" date="2018-05" db="EMBL/GenBank/DDBJ databases">
        <title>Leucothrix arctica sp. nov., isolated from Arctic seawater.</title>
        <authorList>
            <person name="Choi A."/>
            <person name="Baek K."/>
        </authorList>
    </citation>
    <scope>NUCLEOTIDE SEQUENCE [LARGE SCALE GENOMIC DNA]</scope>
    <source>
        <strain evidence="8 9">IMCC9719</strain>
    </source>
</reference>
<keyword evidence="3 6" id="KW-0560">Oxidoreductase</keyword>
<dbReference type="GO" id="GO:0016652">
    <property type="term" value="F:oxidoreductase activity, acting on NAD(P)H as acceptor"/>
    <property type="evidence" value="ECO:0007669"/>
    <property type="project" value="UniProtKB-UniRule"/>
</dbReference>
<dbReference type="HAMAP" id="MF_01216">
    <property type="entry name" value="Azoreductase_type1"/>
    <property type="match status" value="1"/>
</dbReference>
<accession>A0A317C8M5</accession>
<dbReference type="InterPro" id="IPR050104">
    <property type="entry name" value="FMN-dep_NADH:Q_OxRdtase_AzoR1"/>
</dbReference>
<proteinExistence type="inferred from homology"/>
<dbReference type="AlphaFoldDB" id="A0A317C8M5"/>
<keyword evidence="9" id="KW-1185">Reference proteome</keyword>
<keyword evidence="2 6" id="KW-0288">FMN</keyword>
<dbReference type="Gene3D" id="3.40.50.360">
    <property type="match status" value="1"/>
</dbReference>
<name>A0A317C8M5_9GAMM</name>
<protein>
    <recommendedName>
        <fullName evidence="6">FMN dependent NADH:quinone oxidoreductase</fullName>
        <ecNumber evidence="6">1.6.5.-</ecNumber>
    </recommendedName>
    <alternativeName>
        <fullName evidence="6">Azo-dye reductase</fullName>
    </alternativeName>
    <alternativeName>
        <fullName evidence="6">FMN-dependent NADH-azo compound oxidoreductase</fullName>
    </alternativeName>
    <alternativeName>
        <fullName evidence="6">FMN-dependent NADH-azoreductase</fullName>
        <ecNumber evidence="6">1.7.1.17</ecNumber>
    </alternativeName>
</protein>
<comment type="catalytic activity">
    <reaction evidence="5">
        <text>N,N-dimethyl-1,4-phenylenediamine + anthranilate + 2 NAD(+) = 2-(4-dimethylaminophenyl)diazenylbenzoate + 2 NADH + 2 H(+)</text>
        <dbReference type="Rhea" id="RHEA:55872"/>
        <dbReference type="ChEBI" id="CHEBI:15378"/>
        <dbReference type="ChEBI" id="CHEBI:15783"/>
        <dbReference type="ChEBI" id="CHEBI:16567"/>
        <dbReference type="ChEBI" id="CHEBI:57540"/>
        <dbReference type="ChEBI" id="CHEBI:57945"/>
        <dbReference type="ChEBI" id="CHEBI:71579"/>
        <dbReference type="EC" id="1.7.1.17"/>
    </reaction>
    <physiologicalReaction direction="right-to-left" evidence="5">
        <dbReference type="Rhea" id="RHEA:55874"/>
    </physiologicalReaction>
</comment>
<comment type="similarity">
    <text evidence="6">Belongs to the azoreductase type 1 family.</text>
</comment>
<evidence type="ECO:0000256" key="6">
    <source>
        <dbReference type="HAMAP-Rule" id="MF_01216"/>
    </source>
</evidence>
<feature type="domain" description="Flavodoxin-like fold" evidence="7">
    <location>
        <begin position="4"/>
        <end position="190"/>
    </location>
</feature>
<comment type="caution">
    <text evidence="8">The sequence shown here is derived from an EMBL/GenBank/DDBJ whole genome shotgun (WGS) entry which is preliminary data.</text>
</comment>
<evidence type="ECO:0000256" key="1">
    <source>
        <dbReference type="ARBA" id="ARBA00022630"/>
    </source>
</evidence>
<dbReference type="SUPFAM" id="SSF52218">
    <property type="entry name" value="Flavoproteins"/>
    <property type="match status" value="1"/>
</dbReference>
<evidence type="ECO:0000259" key="7">
    <source>
        <dbReference type="Pfam" id="PF02525"/>
    </source>
</evidence>
<comment type="function">
    <text evidence="6">Also exhibits azoreductase activity. Catalyzes the reductive cleavage of the azo bond in aromatic azo compounds to the corresponding amines.</text>
</comment>
<dbReference type="InterPro" id="IPR003680">
    <property type="entry name" value="Flavodoxin_fold"/>
</dbReference>
<sequence length="195" mass="21062">MTNKTVLRIDSSMRTEGSISRELSDKVVSALGADQVVTNDLLLTPVPQIDEQWIGANFTPLEQRSAEQNEKLSLSNELVAQLDAADVIVIGVPVYNFGIPAALKAWVDNICRAGVTFQYTENGPQGLLVGKRAILVVASAGVPIDSPVDFATPYMRQLLSFIGITNVQIIEADNLMSDPKQIDQANLQIAQLQAA</sequence>
<dbReference type="PANTHER" id="PTHR43741">
    <property type="entry name" value="FMN-DEPENDENT NADH-AZOREDUCTASE 1"/>
    <property type="match status" value="1"/>
</dbReference>
<dbReference type="InterPro" id="IPR029039">
    <property type="entry name" value="Flavoprotein-like_sf"/>
</dbReference>
<dbReference type="Proteomes" id="UP000245506">
    <property type="component" value="Unassembled WGS sequence"/>
</dbReference>
<comment type="catalytic activity">
    <reaction evidence="6">
        <text>2 a quinone + NADH + H(+) = 2 a 1,4-benzosemiquinone + NAD(+)</text>
        <dbReference type="Rhea" id="RHEA:65952"/>
        <dbReference type="ChEBI" id="CHEBI:15378"/>
        <dbReference type="ChEBI" id="CHEBI:57540"/>
        <dbReference type="ChEBI" id="CHEBI:57945"/>
        <dbReference type="ChEBI" id="CHEBI:132124"/>
        <dbReference type="ChEBI" id="CHEBI:134225"/>
    </reaction>
</comment>
<comment type="caution">
    <text evidence="6">Lacks conserved residue(s) required for the propagation of feature annotation.</text>
</comment>
<dbReference type="Pfam" id="PF02525">
    <property type="entry name" value="Flavodoxin_2"/>
    <property type="match status" value="1"/>
</dbReference>
<evidence type="ECO:0000313" key="8">
    <source>
        <dbReference type="EMBL" id="PWQ94848.1"/>
    </source>
</evidence>
<evidence type="ECO:0000313" key="9">
    <source>
        <dbReference type="Proteomes" id="UP000245506"/>
    </source>
</evidence>
<evidence type="ECO:0000256" key="2">
    <source>
        <dbReference type="ARBA" id="ARBA00022643"/>
    </source>
</evidence>
<keyword evidence="4 6" id="KW-0520">NAD</keyword>
<feature type="binding site" evidence="6">
    <location>
        <position position="12"/>
    </location>
    <ligand>
        <name>FMN</name>
        <dbReference type="ChEBI" id="CHEBI:58210"/>
    </ligand>
</feature>
<dbReference type="OrthoDB" id="9787136at2"/>
<dbReference type="PANTHER" id="PTHR43741:SF2">
    <property type="entry name" value="FMN-DEPENDENT NADH:QUINONE OXIDOREDUCTASE"/>
    <property type="match status" value="1"/>
</dbReference>
<gene>
    <name evidence="6" type="primary">azoR</name>
    <name evidence="8" type="ORF">DKT75_13935</name>
</gene>